<protein>
    <recommendedName>
        <fullName evidence="2">Calcineurin-like phosphoesterase domain-containing protein</fullName>
    </recommendedName>
</protein>
<organism evidence="3 4">
    <name type="scientific">Falseniella ignava</name>
    <dbReference type="NCBI Taxonomy" id="137730"/>
    <lineage>
        <taxon>Bacteria</taxon>
        <taxon>Bacillati</taxon>
        <taxon>Bacillota</taxon>
        <taxon>Bacilli</taxon>
        <taxon>Lactobacillales</taxon>
        <taxon>Aerococcaceae</taxon>
        <taxon>Falseniella</taxon>
    </lineage>
</organism>
<dbReference type="Pfam" id="PF00149">
    <property type="entry name" value="Metallophos"/>
    <property type="match status" value="1"/>
</dbReference>
<dbReference type="InterPro" id="IPR041796">
    <property type="entry name" value="Mre11_N"/>
</dbReference>
<reference evidence="3 4" key="1">
    <citation type="submission" date="2017-12" db="EMBL/GenBank/DDBJ databases">
        <title>Phylogenetic diversity of female urinary microbiome.</title>
        <authorList>
            <person name="Thomas-White K."/>
            <person name="Wolfe A.J."/>
        </authorList>
    </citation>
    <scope>NUCLEOTIDE SEQUENCE [LARGE SCALE GENOMIC DNA]</scope>
    <source>
        <strain evidence="3 4">UMB0898</strain>
    </source>
</reference>
<evidence type="ECO:0000259" key="2">
    <source>
        <dbReference type="Pfam" id="PF00149"/>
    </source>
</evidence>
<dbReference type="InterPro" id="IPR004843">
    <property type="entry name" value="Calcineurin-like_PHP"/>
</dbReference>
<dbReference type="InterPro" id="IPR050535">
    <property type="entry name" value="DNA_Repair-Maintenance_Comp"/>
</dbReference>
<dbReference type="OrthoDB" id="9773856at2"/>
<gene>
    <name evidence="3" type="ORF">CYJ57_04550</name>
</gene>
<dbReference type="PANTHER" id="PTHR30337:SF7">
    <property type="entry name" value="PHOSPHOESTERASE"/>
    <property type="match status" value="1"/>
</dbReference>
<feature type="domain" description="Calcineurin-like phosphoesterase" evidence="2">
    <location>
        <begin position="23"/>
        <end position="223"/>
    </location>
</feature>
<dbReference type="InterPro" id="IPR014576">
    <property type="entry name" value="Pesterase_YhaO"/>
</dbReference>
<evidence type="ECO:0000313" key="4">
    <source>
        <dbReference type="Proteomes" id="UP000234384"/>
    </source>
</evidence>
<keyword evidence="1" id="KW-0378">Hydrolase</keyword>
<evidence type="ECO:0000256" key="1">
    <source>
        <dbReference type="ARBA" id="ARBA00022801"/>
    </source>
</evidence>
<dbReference type="Proteomes" id="UP000234384">
    <property type="component" value="Unassembled WGS sequence"/>
</dbReference>
<comment type="caution">
    <text evidence="3">The sequence shown here is derived from an EMBL/GenBank/DDBJ whole genome shotgun (WGS) entry which is preliminary data.</text>
</comment>
<dbReference type="AlphaFoldDB" id="A0A2I1K0Q3"/>
<dbReference type="PIRSF" id="PIRSF033091">
    <property type="entry name" value="Pesterase_YhaO"/>
    <property type="match status" value="1"/>
</dbReference>
<dbReference type="PANTHER" id="PTHR30337">
    <property type="entry name" value="COMPONENT OF ATP-DEPENDENT DSDNA EXONUCLEASE"/>
    <property type="match status" value="1"/>
</dbReference>
<dbReference type="InterPro" id="IPR029052">
    <property type="entry name" value="Metallo-depent_PP-like"/>
</dbReference>
<sequence length="435" mass="50513">MSVSFIRRAVGFYYNERSDSKVKIIHISDLHLDTPFQGMSHTSKSIHRALIQAPYQAFESCVNYAITNQIDVMLITGDIYNSQRQTIQAQRFFNQQLERLLQEEIQVVFCHGNHDFIREGYSQLHYPEGIHLLKDESVSKVQLTTRNEETLTVYGFSYCHQSLTERMIDQFPVNQDNRSNVIGLLHGALQTSHPQQNRYAPFTLQDLKDKQYSYFALGHIHKPQILSEFPLIQYAGTPQGRHRNEVGAHGCYLIELVEGSVIKNEFIPLAEIIWENCEIECPVDASANDLVELIRSQLNQYEQRAIEESVSFILTVHLLQSQRLNADLWQQIQQGELFEVITTRMKGDQFVLVNQFELANLRNFNVFEFDQALKDQFTEVEQAMSEVSNRKEVLDDFLAHPIVRRYFEQEELLALSEDYINQAKELIVQSVGMER</sequence>
<accession>A0A2I1K0Q3</accession>
<dbReference type="EMBL" id="PKHE01000009">
    <property type="protein sequence ID" value="PKY89115.1"/>
    <property type="molecule type" value="Genomic_DNA"/>
</dbReference>
<dbReference type="Gene3D" id="3.60.21.10">
    <property type="match status" value="1"/>
</dbReference>
<name>A0A2I1K0Q3_9LACT</name>
<dbReference type="SUPFAM" id="SSF56300">
    <property type="entry name" value="Metallo-dependent phosphatases"/>
    <property type="match status" value="1"/>
</dbReference>
<evidence type="ECO:0000313" key="3">
    <source>
        <dbReference type="EMBL" id="PKY89115.1"/>
    </source>
</evidence>
<dbReference type="GO" id="GO:0016787">
    <property type="term" value="F:hydrolase activity"/>
    <property type="evidence" value="ECO:0007669"/>
    <property type="project" value="UniProtKB-KW"/>
</dbReference>
<dbReference type="CDD" id="cd00840">
    <property type="entry name" value="MPP_Mre11_N"/>
    <property type="match status" value="1"/>
</dbReference>
<proteinExistence type="predicted"/>